<feature type="domain" description="Macro" evidence="3">
    <location>
        <begin position="297"/>
        <end position="484"/>
    </location>
</feature>
<dbReference type="EMBL" id="AOFI03000217">
    <property type="protein sequence ID" value="KAF4319402.1"/>
    <property type="molecule type" value="Genomic_DNA"/>
</dbReference>
<sequence length="517" mass="55153">MVSTRSSISLLVACALPLQGQADAAACGADNYSEVTAAVQTLRTNCASWAAYLANGGVWQCDSTCKQSVVNLVDTLPDCEWGGPYGQNYKNNVEELVARCETELSSSDVSTTAPTSTSATPTGSTNNSTETTSVSASTPATTAPSTKTDTNTDTKNDTDTETTNSASTSGSANVVDKDTPVSGISTTSGASSLSAGIVAPFTVMLTTGLEVWAVEGVARSILLFTDLSSFDAVVNAIQTTSTLHGYLKDSGLWTELLHLHFGGKRDSELPLEAANIQDRGWDWTSRERTCVELQQFLQLRDDRTRFDETVTVVRGNIGTIDKIDGKPIDGIVFPTNPHLSNHFVGSAATVFRRAGPDLAEFVNDRSFRGVRPVGSAVATPGFDAGVQKIIHCVGPGISMADCYELLVTTYNNAMNAVQNENLTTVALASISTGNLSVPCKEAAQVALRTIQKFLCGSNWQGKLAVVCYEEQVLRAFSDEKAVILNDFNATPTHPGSDFENRILRPAQAFWFAELYIC</sequence>
<evidence type="ECO:0000313" key="5">
    <source>
        <dbReference type="Proteomes" id="UP000702964"/>
    </source>
</evidence>
<dbReference type="InterPro" id="IPR002589">
    <property type="entry name" value="Macro_dom"/>
</dbReference>
<dbReference type="SUPFAM" id="SSF52949">
    <property type="entry name" value="Macro domain-like"/>
    <property type="match status" value="1"/>
</dbReference>
<feature type="compositionally biased region" description="Low complexity" evidence="1">
    <location>
        <begin position="105"/>
        <end position="149"/>
    </location>
</feature>
<protein>
    <recommendedName>
        <fullName evidence="3">Macro domain-containing protein</fullName>
    </recommendedName>
</protein>
<evidence type="ECO:0000256" key="1">
    <source>
        <dbReference type="SAM" id="MobiDB-lite"/>
    </source>
</evidence>
<proteinExistence type="predicted"/>
<evidence type="ECO:0000313" key="4">
    <source>
        <dbReference type="EMBL" id="KAF4319402.1"/>
    </source>
</evidence>
<name>A0A8J4W673_9STRA</name>
<reference evidence="4" key="2">
    <citation type="submission" date="2020-02" db="EMBL/GenBank/DDBJ databases">
        <authorList>
            <person name="Studholme D.J."/>
        </authorList>
    </citation>
    <scope>NUCLEOTIDE SEQUENCE</scope>
    <source>
        <strain evidence="4">00238/432</strain>
    </source>
</reference>
<reference evidence="4" key="1">
    <citation type="journal article" date="2015" name="Genom Data">
        <title>Draft genome sequences of Phytophthora kernoviae and Phytophthora ramorum lineage EU2 from Scotland.</title>
        <authorList>
            <person name="Sambles C."/>
            <person name="Schlenzig A."/>
            <person name="O'Neill P."/>
            <person name="Grant M."/>
            <person name="Studholme D.J."/>
        </authorList>
    </citation>
    <scope>NUCLEOTIDE SEQUENCE</scope>
    <source>
        <strain evidence="4">00238/432</strain>
    </source>
</reference>
<feature type="compositionally biased region" description="Low complexity" evidence="1">
    <location>
        <begin position="161"/>
        <end position="173"/>
    </location>
</feature>
<feature type="region of interest" description="Disordered" evidence="1">
    <location>
        <begin position="105"/>
        <end position="190"/>
    </location>
</feature>
<comment type="caution">
    <text evidence="4">The sequence shown here is derived from an EMBL/GenBank/DDBJ whole genome shotgun (WGS) entry which is preliminary data.</text>
</comment>
<dbReference type="PROSITE" id="PS51154">
    <property type="entry name" value="MACRO"/>
    <property type="match status" value="1"/>
</dbReference>
<dbReference type="InterPro" id="IPR002200">
    <property type="entry name" value="Elicitin"/>
</dbReference>
<dbReference type="GO" id="GO:0005576">
    <property type="term" value="C:extracellular region"/>
    <property type="evidence" value="ECO:0007669"/>
    <property type="project" value="InterPro"/>
</dbReference>
<gene>
    <name evidence="4" type="ORF">G195_007299</name>
</gene>
<evidence type="ECO:0000256" key="2">
    <source>
        <dbReference type="SAM" id="SignalP"/>
    </source>
</evidence>
<dbReference type="InterPro" id="IPR043472">
    <property type="entry name" value="Macro_dom-like"/>
</dbReference>
<dbReference type="PANTHER" id="PTHR11106:SF27">
    <property type="entry name" value="MACRO DOMAIN-CONTAINING PROTEIN"/>
    <property type="match status" value="1"/>
</dbReference>
<organism evidence="4 5">
    <name type="scientific">Phytophthora kernoviae 00238/432</name>
    <dbReference type="NCBI Taxonomy" id="1284355"/>
    <lineage>
        <taxon>Eukaryota</taxon>
        <taxon>Sar</taxon>
        <taxon>Stramenopiles</taxon>
        <taxon>Oomycota</taxon>
        <taxon>Peronosporomycetes</taxon>
        <taxon>Peronosporales</taxon>
        <taxon>Peronosporaceae</taxon>
        <taxon>Phytophthora</taxon>
    </lineage>
</organism>
<feature type="chain" id="PRO_5035307607" description="Macro domain-containing protein" evidence="2">
    <location>
        <begin position="23"/>
        <end position="517"/>
    </location>
</feature>
<dbReference type="Gene3D" id="3.40.220.10">
    <property type="entry name" value="Leucine Aminopeptidase, subunit E, domain 1"/>
    <property type="match status" value="1"/>
</dbReference>
<dbReference type="SMART" id="SM01187">
    <property type="entry name" value="Elicitin"/>
    <property type="match status" value="1"/>
</dbReference>
<dbReference type="Proteomes" id="UP000702964">
    <property type="component" value="Unassembled WGS sequence"/>
</dbReference>
<dbReference type="SMART" id="SM00506">
    <property type="entry name" value="A1pp"/>
    <property type="match status" value="1"/>
</dbReference>
<dbReference type="PANTHER" id="PTHR11106">
    <property type="entry name" value="GANGLIOSIDE INDUCED DIFFERENTIATION ASSOCIATED PROTEIN 2-RELATED"/>
    <property type="match status" value="1"/>
</dbReference>
<accession>A0A8J4W673</accession>
<feature type="signal peptide" evidence="2">
    <location>
        <begin position="1"/>
        <end position="22"/>
    </location>
</feature>
<keyword evidence="2" id="KW-0732">Signal</keyword>
<dbReference type="AlphaFoldDB" id="A0A8J4W673"/>
<dbReference type="Pfam" id="PF01661">
    <property type="entry name" value="Macro"/>
    <property type="match status" value="1"/>
</dbReference>
<evidence type="ECO:0000259" key="3">
    <source>
        <dbReference type="PROSITE" id="PS51154"/>
    </source>
</evidence>